<protein>
    <submittedName>
        <fullName evidence="2">Uncharacterized protein</fullName>
    </submittedName>
</protein>
<evidence type="ECO:0000313" key="2">
    <source>
        <dbReference type="EMBL" id="VEL37630.1"/>
    </source>
</evidence>
<feature type="compositionally biased region" description="Polar residues" evidence="1">
    <location>
        <begin position="172"/>
        <end position="192"/>
    </location>
</feature>
<proteinExistence type="predicted"/>
<name>A0A3S5AI68_9PLAT</name>
<dbReference type="AlphaFoldDB" id="A0A3S5AI68"/>
<evidence type="ECO:0000313" key="3">
    <source>
        <dbReference type="Proteomes" id="UP000784294"/>
    </source>
</evidence>
<sequence length="290" mass="29574">MARFVERSGDLATFSTSHYGDTGHGTSLKVDIENSLNFLASAITCPNSISSVAFPVVGFSSSSSSSSITSSCYCCSSRCYKCSAQASGSFGSVSSDSASAPANAVHSPNTTRLYSRYFGSEAEPICCELEQTKQDDESRYQLLNASSCRNNSPSRLDLNLVVAPDNCGITPTAPSNSSVGGEESCASSTTPADAQSLASASTLVSGAGEGISASGSGGAGTSLISPYGSAATSAISTCLSVASGPGSGNYLQSGQTEPPPLPPRQMKIKSPASDGEFCRSLLSYNSNNFH</sequence>
<keyword evidence="3" id="KW-1185">Reference proteome</keyword>
<dbReference type="Proteomes" id="UP000784294">
    <property type="component" value="Unassembled WGS sequence"/>
</dbReference>
<dbReference type="EMBL" id="CAAALY010255542">
    <property type="protein sequence ID" value="VEL37630.1"/>
    <property type="molecule type" value="Genomic_DNA"/>
</dbReference>
<comment type="caution">
    <text evidence="2">The sequence shown here is derived from an EMBL/GenBank/DDBJ whole genome shotgun (WGS) entry which is preliminary data.</text>
</comment>
<organism evidence="2 3">
    <name type="scientific">Protopolystoma xenopodis</name>
    <dbReference type="NCBI Taxonomy" id="117903"/>
    <lineage>
        <taxon>Eukaryota</taxon>
        <taxon>Metazoa</taxon>
        <taxon>Spiralia</taxon>
        <taxon>Lophotrochozoa</taxon>
        <taxon>Platyhelminthes</taxon>
        <taxon>Monogenea</taxon>
        <taxon>Polyopisthocotylea</taxon>
        <taxon>Polystomatidea</taxon>
        <taxon>Polystomatidae</taxon>
        <taxon>Protopolystoma</taxon>
    </lineage>
</organism>
<feature type="region of interest" description="Disordered" evidence="1">
    <location>
        <begin position="249"/>
        <end position="273"/>
    </location>
</feature>
<evidence type="ECO:0000256" key="1">
    <source>
        <dbReference type="SAM" id="MobiDB-lite"/>
    </source>
</evidence>
<feature type="region of interest" description="Disordered" evidence="1">
    <location>
        <begin position="171"/>
        <end position="192"/>
    </location>
</feature>
<gene>
    <name evidence="2" type="ORF">PXEA_LOCUS31070</name>
</gene>
<reference evidence="2" key="1">
    <citation type="submission" date="2018-11" db="EMBL/GenBank/DDBJ databases">
        <authorList>
            <consortium name="Pathogen Informatics"/>
        </authorList>
    </citation>
    <scope>NUCLEOTIDE SEQUENCE</scope>
</reference>
<accession>A0A3S5AI68</accession>